<dbReference type="GeneID" id="94848145"/>
<organism evidence="2 3">
    <name type="scientific">Tritrichomonas foetus</name>
    <dbReference type="NCBI Taxonomy" id="1144522"/>
    <lineage>
        <taxon>Eukaryota</taxon>
        <taxon>Metamonada</taxon>
        <taxon>Parabasalia</taxon>
        <taxon>Tritrichomonadida</taxon>
        <taxon>Tritrichomonadidae</taxon>
        <taxon>Tritrichomonas</taxon>
    </lineage>
</organism>
<name>A0A1J4IZP1_9EUKA</name>
<dbReference type="AlphaFoldDB" id="A0A1J4IZP1"/>
<evidence type="ECO:0000256" key="1">
    <source>
        <dbReference type="SAM" id="MobiDB-lite"/>
    </source>
</evidence>
<feature type="compositionally biased region" description="Acidic residues" evidence="1">
    <location>
        <begin position="62"/>
        <end position="73"/>
    </location>
</feature>
<sequence length="73" mass="8040">MESTIDNDVFMNSPQASQPGFDHGDNSHGNNDDTHGNNENNNVNNNNNNDDGHENENTGNEEVNEDEGVELIK</sequence>
<accession>A0A1J4IZP1</accession>
<feature type="region of interest" description="Disordered" evidence="1">
    <location>
        <begin position="1"/>
        <end position="73"/>
    </location>
</feature>
<dbReference type="VEuPathDB" id="TrichDB:TRFO_40857"/>
<dbReference type="EMBL" id="MLAK01001464">
    <property type="protein sequence ID" value="OHS92816.1"/>
    <property type="molecule type" value="Genomic_DNA"/>
</dbReference>
<feature type="compositionally biased region" description="Basic and acidic residues" evidence="1">
    <location>
        <begin position="22"/>
        <end position="36"/>
    </location>
</feature>
<reference evidence="2" key="1">
    <citation type="submission" date="2016-10" db="EMBL/GenBank/DDBJ databases">
        <authorList>
            <person name="Benchimol M."/>
            <person name="Almeida L.G."/>
            <person name="Vasconcelos A.T."/>
            <person name="Perreira-Neves A."/>
            <person name="Rosa I.A."/>
            <person name="Tasca T."/>
            <person name="Bogo M.R."/>
            <person name="de Souza W."/>
        </authorList>
    </citation>
    <scope>NUCLEOTIDE SEQUENCE [LARGE SCALE GENOMIC DNA]</scope>
    <source>
        <strain evidence="2">K</strain>
    </source>
</reference>
<feature type="compositionally biased region" description="Low complexity" evidence="1">
    <location>
        <begin position="37"/>
        <end position="49"/>
    </location>
</feature>
<keyword evidence="3" id="KW-1185">Reference proteome</keyword>
<proteinExistence type="predicted"/>
<feature type="compositionally biased region" description="Polar residues" evidence="1">
    <location>
        <begin position="1"/>
        <end position="18"/>
    </location>
</feature>
<protein>
    <submittedName>
        <fullName evidence="2">Uncharacterized protein</fullName>
    </submittedName>
</protein>
<evidence type="ECO:0000313" key="3">
    <source>
        <dbReference type="Proteomes" id="UP000179807"/>
    </source>
</evidence>
<evidence type="ECO:0000313" key="2">
    <source>
        <dbReference type="EMBL" id="OHS92816.1"/>
    </source>
</evidence>
<dbReference type="RefSeq" id="XP_068345953.1">
    <property type="nucleotide sequence ID" value="XM_068513441.1"/>
</dbReference>
<comment type="caution">
    <text evidence="2">The sequence shown here is derived from an EMBL/GenBank/DDBJ whole genome shotgun (WGS) entry which is preliminary data.</text>
</comment>
<gene>
    <name evidence="2" type="ORF">TRFO_40857</name>
</gene>
<dbReference type="Proteomes" id="UP000179807">
    <property type="component" value="Unassembled WGS sequence"/>
</dbReference>